<dbReference type="InterPro" id="IPR009057">
    <property type="entry name" value="Homeodomain-like_sf"/>
</dbReference>
<proteinExistence type="predicted"/>
<dbReference type="PANTHER" id="PTHR30055:SF234">
    <property type="entry name" value="HTH-TYPE TRANSCRIPTIONAL REGULATOR BETI"/>
    <property type="match status" value="1"/>
</dbReference>
<dbReference type="PRINTS" id="PR00455">
    <property type="entry name" value="HTHTETR"/>
</dbReference>
<dbReference type="InterPro" id="IPR001647">
    <property type="entry name" value="HTH_TetR"/>
</dbReference>
<keyword evidence="7" id="KW-1185">Reference proteome</keyword>
<evidence type="ECO:0000256" key="1">
    <source>
        <dbReference type="ARBA" id="ARBA00023015"/>
    </source>
</evidence>
<evidence type="ECO:0000313" key="7">
    <source>
        <dbReference type="Proteomes" id="UP001597419"/>
    </source>
</evidence>
<evidence type="ECO:0000259" key="5">
    <source>
        <dbReference type="PROSITE" id="PS50977"/>
    </source>
</evidence>
<dbReference type="RefSeq" id="WP_345389288.1">
    <property type="nucleotide sequence ID" value="NZ_BAABHG010000003.1"/>
</dbReference>
<accession>A0ABW5GBH9</accession>
<dbReference type="Pfam" id="PF00440">
    <property type="entry name" value="TetR_N"/>
    <property type="match status" value="1"/>
</dbReference>
<dbReference type="Proteomes" id="UP001597419">
    <property type="component" value="Unassembled WGS sequence"/>
</dbReference>
<dbReference type="PANTHER" id="PTHR30055">
    <property type="entry name" value="HTH-TYPE TRANSCRIPTIONAL REGULATOR RUTR"/>
    <property type="match status" value="1"/>
</dbReference>
<sequence>MGRPPTHTSAQFLDAATALFAEGGVRAVTMAAVAKATGAPSGSVYHRFPDRPALLAALWIRTLRDFQSAFVTALGDADSVDDAVEAASGVVLWCRANPAAARVLDAGKHAFGPAEWSETAVAETARADGELKAALKRATAKLPGITGGTDEEVVLALVEIPRAVVHRYLSAGRTPPPRAVDLVARTVRKLLRP</sequence>
<reference evidence="7" key="1">
    <citation type="journal article" date="2019" name="Int. J. Syst. Evol. Microbiol.">
        <title>The Global Catalogue of Microorganisms (GCM) 10K type strain sequencing project: providing services to taxonomists for standard genome sequencing and annotation.</title>
        <authorList>
            <consortium name="The Broad Institute Genomics Platform"/>
            <consortium name="The Broad Institute Genome Sequencing Center for Infectious Disease"/>
            <person name="Wu L."/>
            <person name="Ma J."/>
        </authorList>
    </citation>
    <scope>NUCLEOTIDE SEQUENCE [LARGE SCALE GENOMIC DNA]</scope>
    <source>
        <strain evidence="7">CGMCC 4.7643</strain>
    </source>
</reference>
<feature type="domain" description="HTH tetR-type" evidence="5">
    <location>
        <begin position="6"/>
        <end position="66"/>
    </location>
</feature>
<dbReference type="EMBL" id="JBHUKU010000002">
    <property type="protein sequence ID" value="MFD2457719.1"/>
    <property type="molecule type" value="Genomic_DNA"/>
</dbReference>
<dbReference type="SUPFAM" id="SSF46689">
    <property type="entry name" value="Homeodomain-like"/>
    <property type="match status" value="1"/>
</dbReference>
<name>A0ABW5GBH9_9PSEU</name>
<keyword evidence="3" id="KW-0804">Transcription</keyword>
<dbReference type="InterPro" id="IPR050109">
    <property type="entry name" value="HTH-type_TetR-like_transc_reg"/>
</dbReference>
<organism evidence="6 7">
    <name type="scientific">Amycolatopsis samaneae</name>
    <dbReference type="NCBI Taxonomy" id="664691"/>
    <lineage>
        <taxon>Bacteria</taxon>
        <taxon>Bacillati</taxon>
        <taxon>Actinomycetota</taxon>
        <taxon>Actinomycetes</taxon>
        <taxon>Pseudonocardiales</taxon>
        <taxon>Pseudonocardiaceae</taxon>
        <taxon>Amycolatopsis</taxon>
    </lineage>
</organism>
<evidence type="ECO:0000313" key="6">
    <source>
        <dbReference type="EMBL" id="MFD2457719.1"/>
    </source>
</evidence>
<keyword evidence="1" id="KW-0805">Transcription regulation</keyword>
<dbReference type="Gene3D" id="1.10.357.10">
    <property type="entry name" value="Tetracycline Repressor, domain 2"/>
    <property type="match status" value="1"/>
</dbReference>
<comment type="caution">
    <text evidence="6">The sequence shown here is derived from an EMBL/GenBank/DDBJ whole genome shotgun (WGS) entry which is preliminary data.</text>
</comment>
<feature type="DNA-binding region" description="H-T-H motif" evidence="4">
    <location>
        <begin position="29"/>
        <end position="48"/>
    </location>
</feature>
<gene>
    <name evidence="6" type="ORF">ACFSYJ_03870</name>
</gene>
<evidence type="ECO:0000256" key="3">
    <source>
        <dbReference type="ARBA" id="ARBA00023163"/>
    </source>
</evidence>
<protein>
    <submittedName>
        <fullName evidence="6">TetR/AcrR family transcriptional regulator</fullName>
    </submittedName>
</protein>
<keyword evidence="2 4" id="KW-0238">DNA-binding</keyword>
<dbReference type="PROSITE" id="PS50977">
    <property type="entry name" value="HTH_TETR_2"/>
    <property type="match status" value="1"/>
</dbReference>
<evidence type="ECO:0000256" key="2">
    <source>
        <dbReference type="ARBA" id="ARBA00023125"/>
    </source>
</evidence>
<evidence type="ECO:0000256" key="4">
    <source>
        <dbReference type="PROSITE-ProRule" id="PRU00335"/>
    </source>
</evidence>